<accession>A0A1I2LVE1</accession>
<keyword evidence="1" id="KW-0732">Signal</keyword>
<dbReference type="AlphaFoldDB" id="A0A1I2LVE1"/>
<evidence type="ECO:0000313" key="2">
    <source>
        <dbReference type="EMBL" id="SFF82588.1"/>
    </source>
</evidence>
<proteinExistence type="predicted"/>
<name>A0A1I2LVE1_9FLAO</name>
<dbReference type="InterPro" id="IPR023614">
    <property type="entry name" value="Porin_dom_sf"/>
</dbReference>
<dbReference type="SUPFAM" id="SSF56935">
    <property type="entry name" value="Porins"/>
    <property type="match status" value="1"/>
</dbReference>
<evidence type="ECO:0000313" key="3">
    <source>
        <dbReference type="Proteomes" id="UP000199116"/>
    </source>
</evidence>
<dbReference type="Gene3D" id="2.40.160.10">
    <property type="entry name" value="Porin"/>
    <property type="match status" value="1"/>
</dbReference>
<gene>
    <name evidence="2" type="ORF">SAMN04488033_11076</name>
</gene>
<organism evidence="2 3">
    <name type="scientific">Salegentibacter agarivorans</name>
    <dbReference type="NCBI Taxonomy" id="345907"/>
    <lineage>
        <taxon>Bacteria</taxon>
        <taxon>Pseudomonadati</taxon>
        <taxon>Bacteroidota</taxon>
        <taxon>Flavobacteriia</taxon>
        <taxon>Flavobacteriales</taxon>
        <taxon>Flavobacteriaceae</taxon>
        <taxon>Salegentibacter</taxon>
    </lineage>
</organism>
<dbReference type="Proteomes" id="UP000199116">
    <property type="component" value="Unassembled WGS sequence"/>
</dbReference>
<feature type="chain" id="PRO_5011481402" evidence="1">
    <location>
        <begin position="23"/>
        <end position="400"/>
    </location>
</feature>
<feature type="signal peptide" evidence="1">
    <location>
        <begin position="1"/>
        <end position="22"/>
    </location>
</feature>
<reference evidence="3" key="1">
    <citation type="submission" date="2016-10" db="EMBL/GenBank/DDBJ databases">
        <authorList>
            <person name="Varghese N."/>
            <person name="Submissions S."/>
        </authorList>
    </citation>
    <scope>NUCLEOTIDE SEQUENCE [LARGE SCALE GENOMIC DNA]</scope>
    <source>
        <strain evidence="3">DSM 23515</strain>
    </source>
</reference>
<protein>
    <submittedName>
        <fullName evidence="2">Phosphate-selective porin O and P</fullName>
    </submittedName>
</protein>
<dbReference type="InterPro" id="IPR010870">
    <property type="entry name" value="Porin_O/P"/>
</dbReference>
<dbReference type="RefSeq" id="WP_093304439.1">
    <property type="nucleotide sequence ID" value="NZ_FOOH01000010.1"/>
</dbReference>
<dbReference type="EMBL" id="FOOH01000010">
    <property type="protein sequence ID" value="SFF82588.1"/>
    <property type="molecule type" value="Genomic_DNA"/>
</dbReference>
<sequence length="400" mass="45730">MKPKLRCCTIVLLCFLGLSAKSQEITESTFGNGLINVVAKDSSYSLKFATRFQTLFSSRWTFTEDDTSTSGETNMLIRRARLKFEGFAYSPKLEYKIELGLSNRDISEGNEFTGNAPRYILDAVLKWNFYKNFVLWAGQTKLPGNRERVISSGDLQLVDRSLLNSRYNIDRDIGVQLHHSHQLGENILIKKAISFSQGEGRNIISGNLGGFQYTGRLELFPFGNFNAYEQADLDRYKSPKLAVGFTFDHNNNAVRNRSNMGNYMRTDYGFHETDINTYFIDAMFKYRGLSIMGEYAKRNAESPIALNSNGTPTGDKVNEGTGINFQIGYLLDNNYELVGRVTHIDRKFQLPNNIENQYTIGLSKYIINHKLKIQTDISLNDMDHSITNRTLYRLQIDFHF</sequence>
<keyword evidence="3" id="KW-1185">Reference proteome</keyword>
<evidence type="ECO:0000256" key="1">
    <source>
        <dbReference type="SAM" id="SignalP"/>
    </source>
</evidence>
<dbReference type="Pfam" id="PF07396">
    <property type="entry name" value="Porin_O_P"/>
    <property type="match status" value="1"/>
</dbReference>